<dbReference type="EMBL" id="JAATJB010000003">
    <property type="protein sequence ID" value="NJB97161.1"/>
    <property type="molecule type" value="Genomic_DNA"/>
</dbReference>
<sequence length="116" mass="12549">MSLCLRFILTKERNDEVERRYYFIMALIVGFGAGFALRPVLAPMAAPATVADTGRIAATSSAGARSQQYFAAHIEEARQVVAGCQSGSVRGDECFNAGQAVIEADGRARFNKFFGH</sequence>
<evidence type="ECO:0000313" key="3">
    <source>
        <dbReference type="Proteomes" id="UP000531251"/>
    </source>
</evidence>
<keyword evidence="1" id="KW-0812">Transmembrane</keyword>
<keyword evidence="3" id="KW-1185">Reference proteome</keyword>
<dbReference type="Proteomes" id="UP000531251">
    <property type="component" value="Unassembled WGS sequence"/>
</dbReference>
<evidence type="ECO:0000256" key="1">
    <source>
        <dbReference type="SAM" id="Phobius"/>
    </source>
</evidence>
<keyword evidence="1" id="KW-0472">Membrane</keyword>
<dbReference type="RefSeq" id="WP_343794599.1">
    <property type="nucleotide sequence ID" value="NZ_BAAADY010000012.1"/>
</dbReference>
<protein>
    <submittedName>
        <fullName evidence="2">Uncharacterized protein</fullName>
    </submittedName>
</protein>
<gene>
    <name evidence="2" type="ORF">GGR89_001467</name>
</gene>
<feature type="transmembrane region" description="Helical" evidence="1">
    <location>
        <begin position="21"/>
        <end position="41"/>
    </location>
</feature>
<proteinExistence type="predicted"/>
<name>A0A7X5Y0F1_9SPHN</name>
<evidence type="ECO:0000313" key="2">
    <source>
        <dbReference type="EMBL" id="NJB97161.1"/>
    </source>
</evidence>
<organism evidence="2 3">
    <name type="scientific">Sphingomonas trueperi</name>
    <dbReference type="NCBI Taxonomy" id="53317"/>
    <lineage>
        <taxon>Bacteria</taxon>
        <taxon>Pseudomonadati</taxon>
        <taxon>Pseudomonadota</taxon>
        <taxon>Alphaproteobacteria</taxon>
        <taxon>Sphingomonadales</taxon>
        <taxon>Sphingomonadaceae</taxon>
        <taxon>Sphingomonas</taxon>
    </lineage>
</organism>
<dbReference type="AlphaFoldDB" id="A0A7X5Y0F1"/>
<keyword evidence="1" id="KW-1133">Transmembrane helix</keyword>
<comment type="caution">
    <text evidence="2">The sequence shown here is derived from an EMBL/GenBank/DDBJ whole genome shotgun (WGS) entry which is preliminary data.</text>
</comment>
<accession>A0A7X5Y0F1</accession>
<reference evidence="2 3" key="1">
    <citation type="submission" date="2020-03" db="EMBL/GenBank/DDBJ databases">
        <title>Genomic Encyclopedia of Type Strains, Phase IV (KMG-IV): sequencing the most valuable type-strain genomes for metagenomic binning, comparative biology and taxonomic classification.</title>
        <authorList>
            <person name="Goeker M."/>
        </authorList>
    </citation>
    <scope>NUCLEOTIDE SEQUENCE [LARGE SCALE GENOMIC DNA]</scope>
    <source>
        <strain evidence="2 3">DSM 7225</strain>
    </source>
</reference>